<dbReference type="Proteomes" id="UP000574390">
    <property type="component" value="Unassembled WGS sequence"/>
</dbReference>
<dbReference type="AlphaFoldDB" id="A0A7J6PYJ2"/>
<accession>A0A7J6PYJ2</accession>
<comment type="caution">
    <text evidence="2">The sequence shown here is derived from an EMBL/GenBank/DDBJ whole genome shotgun (WGS) entry which is preliminary data.</text>
</comment>
<feature type="region of interest" description="Disordered" evidence="1">
    <location>
        <begin position="1"/>
        <end position="35"/>
    </location>
</feature>
<feature type="compositionally biased region" description="Acidic residues" evidence="1">
    <location>
        <begin position="23"/>
        <end position="34"/>
    </location>
</feature>
<organism evidence="2 3">
    <name type="scientific">Perkinsus olseni</name>
    <name type="common">Perkinsus atlanticus</name>
    <dbReference type="NCBI Taxonomy" id="32597"/>
    <lineage>
        <taxon>Eukaryota</taxon>
        <taxon>Sar</taxon>
        <taxon>Alveolata</taxon>
        <taxon>Perkinsozoa</taxon>
        <taxon>Perkinsea</taxon>
        <taxon>Perkinsida</taxon>
        <taxon>Perkinsidae</taxon>
        <taxon>Perkinsus</taxon>
    </lineage>
</organism>
<reference evidence="2 3" key="1">
    <citation type="submission" date="2020-04" db="EMBL/GenBank/DDBJ databases">
        <title>Perkinsus olseni comparative genomics.</title>
        <authorList>
            <person name="Bogema D.R."/>
        </authorList>
    </citation>
    <scope>NUCLEOTIDE SEQUENCE [LARGE SCALE GENOMIC DNA]</scope>
    <source>
        <strain evidence="2">ATCC PRA-205</strain>
    </source>
</reference>
<sequence length="75" mass="8306">SSVPMEGVEEKEAEPREQPSASTEEETAHEEEDVAGSVSVFVKGLNFDTTEEVECFWKGRRPLVAFAVRLFVSTS</sequence>
<dbReference type="EMBL" id="JABANM010033423">
    <property type="protein sequence ID" value="KAF4701294.1"/>
    <property type="molecule type" value="Genomic_DNA"/>
</dbReference>
<protein>
    <submittedName>
        <fullName evidence="2">Uncharacterized protein</fullName>
    </submittedName>
</protein>
<evidence type="ECO:0000256" key="1">
    <source>
        <dbReference type="SAM" id="MobiDB-lite"/>
    </source>
</evidence>
<evidence type="ECO:0000313" key="2">
    <source>
        <dbReference type="EMBL" id="KAF4701294.1"/>
    </source>
</evidence>
<gene>
    <name evidence="2" type="ORF">FOZ62_022050</name>
</gene>
<name>A0A7J6PYJ2_PEROL</name>
<evidence type="ECO:0000313" key="3">
    <source>
        <dbReference type="Proteomes" id="UP000574390"/>
    </source>
</evidence>
<feature type="non-terminal residue" evidence="2">
    <location>
        <position position="1"/>
    </location>
</feature>
<feature type="compositionally biased region" description="Basic and acidic residues" evidence="1">
    <location>
        <begin position="8"/>
        <end position="17"/>
    </location>
</feature>
<proteinExistence type="predicted"/>